<sequence>FLRSRVCSKPMVNEKTKEPAFEDVKGGKGDNFEKKTRTEVDNPAFDAKDTKSNDGTADDVKNKSPKGSKSSIAKDNLV</sequence>
<dbReference type="EMBL" id="BGPR01214936">
    <property type="protein sequence ID" value="GBN50108.1"/>
    <property type="molecule type" value="Genomic_DNA"/>
</dbReference>
<organism evidence="2 3">
    <name type="scientific">Araneus ventricosus</name>
    <name type="common">Orbweaver spider</name>
    <name type="synonym">Epeira ventricosa</name>
    <dbReference type="NCBI Taxonomy" id="182803"/>
    <lineage>
        <taxon>Eukaryota</taxon>
        <taxon>Metazoa</taxon>
        <taxon>Ecdysozoa</taxon>
        <taxon>Arthropoda</taxon>
        <taxon>Chelicerata</taxon>
        <taxon>Arachnida</taxon>
        <taxon>Araneae</taxon>
        <taxon>Araneomorphae</taxon>
        <taxon>Entelegynae</taxon>
        <taxon>Araneoidea</taxon>
        <taxon>Araneidae</taxon>
        <taxon>Araneus</taxon>
    </lineage>
</organism>
<accession>A0A4Y2PDM8</accession>
<comment type="caution">
    <text evidence="2">The sequence shown here is derived from an EMBL/GenBank/DDBJ whole genome shotgun (WGS) entry which is preliminary data.</text>
</comment>
<feature type="non-terminal residue" evidence="2">
    <location>
        <position position="1"/>
    </location>
</feature>
<feature type="region of interest" description="Disordered" evidence="1">
    <location>
        <begin position="18"/>
        <end position="78"/>
    </location>
</feature>
<feature type="compositionally biased region" description="Polar residues" evidence="1">
    <location>
        <begin position="65"/>
        <end position="78"/>
    </location>
</feature>
<gene>
    <name evidence="2" type="ORF">AVEN_177478_1</name>
</gene>
<reference evidence="2 3" key="1">
    <citation type="journal article" date="2019" name="Sci. Rep.">
        <title>Orb-weaving spider Araneus ventricosus genome elucidates the spidroin gene catalogue.</title>
        <authorList>
            <person name="Kono N."/>
            <person name="Nakamura H."/>
            <person name="Ohtoshi R."/>
            <person name="Moran D.A.P."/>
            <person name="Shinohara A."/>
            <person name="Yoshida Y."/>
            <person name="Fujiwara M."/>
            <person name="Mori M."/>
            <person name="Tomita M."/>
            <person name="Arakawa K."/>
        </authorList>
    </citation>
    <scope>NUCLEOTIDE SEQUENCE [LARGE SCALE GENOMIC DNA]</scope>
</reference>
<dbReference type="AlphaFoldDB" id="A0A4Y2PDM8"/>
<protein>
    <submittedName>
        <fullName evidence="2">Uncharacterized protein</fullName>
    </submittedName>
</protein>
<dbReference type="Proteomes" id="UP000499080">
    <property type="component" value="Unassembled WGS sequence"/>
</dbReference>
<evidence type="ECO:0000313" key="2">
    <source>
        <dbReference type="EMBL" id="GBN50108.1"/>
    </source>
</evidence>
<name>A0A4Y2PDM8_ARAVE</name>
<evidence type="ECO:0000313" key="3">
    <source>
        <dbReference type="Proteomes" id="UP000499080"/>
    </source>
</evidence>
<feature type="compositionally biased region" description="Basic and acidic residues" evidence="1">
    <location>
        <begin position="18"/>
        <end position="62"/>
    </location>
</feature>
<keyword evidence="3" id="KW-1185">Reference proteome</keyword>
<evidence type="ECO:0000256" key="1">
    <source>
        <dbReference type="SAM" id="MobiDB-lite"/>
    </source>
</evidence>
<proteinExistence type="predicted"/>